<evidence type="ECO:0000313" key="2">
    <source>
        <dbReference type="Proteomes" id="UP000094296"/>
    </source>
</evidence>
<proteinExistence type="predicted"/>
<evidence type="ECO:0000313" key="1">
    <source>
        <dbReference type="EMBL" id="OEF96535.1"/>
    </source>
</evidence>
<organism evidence="1 2">
    <name type="scientific">Desulfuribacillus alkaliarsenatis</name>
    <dbReference type="NCBI Taxonomy" id="766136"/>
    <lineage>
        <taxon>Bacteria</taxon>
        <taxon>Bacillati</taxon>
        <taxon>Bacillota</taxon>
        <taxon>Desulfuribacillia</taxon>
        <taxon>Desulfuribacillales</taxon>
        <taxon>Desulfuribacillaceae</taxon>
        <taxon>Desulfuribacillus</taxon>
    </lineage>
</organism>
<name>A0A1E5G0V2_9FIRM</name>
<keyword evidence="2" id="KW-1185">Reference proteome</keyword>
<dbReference type="AlphaFoldDB" id="A0A1E5G0V2"/>
<sequence length="183" mass="19510">MKSKISIVTTVLIIGALLFVGTAFANDERGYLGFGKGYGMMGGGMKSGGMMGGGMKSGGMMGNEAGSMHNFIAEYLEMDPFEIREYHRAGLSMVQIAEEAGVTAEQLIDAVVEYKENNPVASCVLLDEENIRERVTEMLNVEPGQRGMRGGGFGGGCGATIDGQFSEREAGNFRGQGRGMQRL</sequence>
<dbReference type="STRING" id="766136.BHF68_07740"/>
<accession>A0A1E5G0V2</accession>
<dbReference type="EMBL" id="MIJE01000031">
    <property type="protein sequence ID" value="OEF96535.1"/>
    <property type="molecule type" value="Genomic_DNA"/>
</dbReference>
<gene>
    <name evidence="1" type="ORF">BHF68_07740</name>
</gene>
<dbReference type="OrthoDB" id="3075841at2"/>
<reference evidence="1 2" key="1">
    <citation type="submission" date="2016-09" db="EMBL/GenBank/DDBJ databases">
        <title>Draft genome sequence for the type strain of Desulfuribacillus alkaliarsenatis AHT28, an obligately anaerobic, sulfidogenic bacterium isolated from Russian soda lake sediments.</title>
        <authorList>
            <person name="Abin C.A."/>
            <person name="Hollibaugh J.T."/>
        </authorList>
    </citation>
    <scope>NUCLEOTIDE SEQUENCE [LARGE SCALE GENOMIC DNA]</scope>
    <source>
        <strain evidence="1 2">AHT28</strain>
    </source>
</reference>
<protein>
    <submittedName>
        <fullName evidence="1">Uncharacterized protein</fullName>
    </submittedName>
</protein>
<dbReference type="RefSeq" id="WP_069643544.1">
    <property type="nucleotide sequence ID" value="NZ_MIJE01000031.1"/>
</dbReference>
<dbReference type="Proteomes" id="UP000094296">
    <property type="component" value="Unassembled WGS sequence"/>
</dbReference>
<comment type="caution">
    <text evidence="1">The sequence shown here is derived from an EMBL/GenBank/DDBJ whole genome shotgun (WGS) entry which is preliminary data.</text>
</comment>